<organism evidence="1">
    <name type="scientific">viral metagenome</name>
    <dbReference type="NCBI Taxonomy" id="1070528"/>
    <lineage>
        <taxon>unclassified sequences</taxon>
        <taxon>metagenomes</taxon>
        <taxon>organismal metagenomes</taxon>
    </lineage>
</organism>
<dbReference type="EMBL" id="MN739459">
    <property type="protein sequence ID" value="QHT05766.1"/>
    <property type="molecule type" value="Genomic_DNA"/>
</dbReference>
<dbReference type="InterPro" id="IPR043930">
    <property type="entry name" value="DUF5754"/>
</dbReference>
<sequence>MRVRLRRSPNPEKKFRITFVDGGSKVDFGGRGYSDFTKHKDVSRMRRYLARHGRMGETWTKSGVKTAGFWSRWLLWSKPSLEEAKKFISKRFGLVFV</sequence>
<dbReference type="AlphaFoldDB" id="A0A6C0CLV7"/>
<dbReference type="Pfam" id="PF19058">
    <property type="entry name" value="DUF5754"/>
    <property type="match status" value="1"/>
</dbReference>
<proteinExistence type="predicted"/>
<evidence type="ECO:0000313" key="1">
    <source>
        <dbReference type="EMBL" id="QHT05766.1"/>
    </source>
</evidence>
<reference evidence="1" key="1">
    <citation type="journal article" date="2020" name="Nature">
        <title>Giant virus diversity and host interactions through global metagenomics.</title>
        <authorList>
            <person name="Schulz F."/>
            <person name="Roux S."/>
            <person name="Paez-Espino D."/>
            <person name="Jungbluth S."/>
            <person name="Walsh D.A."/>
            <person name="Denef V.J."/>
            <person name="McMahon K.D."/>
            <person name="Konstantinidis K.T."/>
            <person name="Eloe-Fadrosh E.A."/>
            <person name="Kyrpides N.C."/>
            <person name="Woyke T."/>
        </authorList>
    </citation>
    <scope>NUCLEOTIDE SEQUENCE</scope>
    <source>
        <strain evidence="1">GVMAG-M-3300021389-45</strain>
    </source>
</reference>
<protein>
    <submittedName>
        <fullName evidence="1">Uncharacterized protein</fullName>
    </submittedName>
</protein>
<accession>A0A6C0CLV7</accession>
<name>A0A6C0CLV7_9ZZZZ</name>